<feature type="domain" description="ISXO2-like transposase" evidence="1">
    <location>
        <begin position="148"/>
        <end position="313"/>
    </location>
</feature>
<dbReference type="SMART" id="SM01126">
    <property type="entry name" value="DDE_Tnp_IS1595"/>
    <property type="match status" value="1"/>
</dbReference>
<evidence type="ECO:0000313" key="3">
    <source>
        <dbReference type="Proteomes" id="UP001203338"/>
    </source>
</evidence>
<proteinExistence type="predicted"/>
<dbReference type="NCBIfam" id="NF033547">
    <property type="entry name" value="transpos_IS1595"/>
    <property type="match status" value="1"/>
</dbReference>
<accession>A0ABT0PLK3</accession>
<dbReference type="RefSeq" id="WP_249701960.1">
    <property type="nucleotide sequence ID" value="NZ_JAMFLX010000080.1"/>
</dbReference>
<dbReference type="Pfam" id="PF12762">
    <property type="entry name" value="DDE_Tnp_IS1595"/>
    <property type="match status" value="1"/>
</dbReference>
<dbReference type="Proteomes" id="UP001203338">
    <property type="component" value="Unassembled WGS sequence"/>
</dbReference>
<evidence type="ECO:0000259" key="1">
    <source>
        <dbReference type="SMART" id="SM01126"/>
    </source>
</evidence>
<evidence type="ECO:0000313" key="2">
    <source>
        <dbReference type="EMBL" id="MCL6272269.1"/>
    </source>
</evidence>
<protein>
    <submittedName>
        <fullName evidence="2">IS1595 family transposase</fullName>
    </submittedName>
</protein>
<dbReference type="EMBL" id="JAMFLX010000080">
    <property type="protein sequence ID" value="MCL6272269.1"/>
    <property type="molecule type" value="Genomic_DNA"/>
</dbReference>
<organism evidence="2 3">
    <name type="scientific">Parendozoicomonas callyspongiae</name>
    <dbReference type="NCBI Taxonomy" id="2942213"/>
    <lineage>
        <taxon>Bacteria</taxon>
        <taxon>Pseudomonadati</taxon>
        <taxon>Pseudomonadota</taxon>
        <taxon>Gammaproteobacteria</taxon>
        <taxon>Oceanospirillales</taxon>
        <taxon>Endozoicomonadaceae</taxon>
        <taxon>Parendozoicomonas</taxon>
    </lineage>
</organism>
<comment type="caution">
    <text evidence="2">The sequence shown here is derived from an EMBL/GenBank/DDBJ whole genome shotgun (WGS) entry which is preliminary data.</text>
</comment>
<reference evidence="2 3" key="1">
    <citation type="submission" date="2022-05" db="EMBL/GenBank/DDBJ databases">
        <authorList>
            <person name="Park J.-S."/>
        </authorList>
    </citation>
    <scope>NUCLEOTIDE SEQUENCE [LARGE SCALE GENOMIC DNA]</scope>
    <source>
        <strain evidence="2 3">2012CJ34-2</strain>
    </source>
</reference>
<dbReference type="InterPro" id="IPR024445">
    <property type="entry name" value="Tnp_ISXO2-like"/>
</dbReference>
<gene>
    <name evidence="2" type="ORF">M3P05_20325</name>
</gene>
<sequence length="327" mass="37344">MLTEKFHKILESLDSLTPLQVETLRRALPESAITDDTPPYSHLMQAVVDHFDESPTCPHCKGNDVGHWGEQSGYPRYRCRSCDKTFNAFSGTSLSHLRIRHKVDDYIECMRGDTTLRTAASQCDISLPASFLMRHRLMAIISPDKAELLSGISELDETFFRESFKGQRNLDRPARKRGGRKPRKNGQAKNVIKKIPVMVACDRQNHVTDAVLEHISADELEAHLRCRIQPGSVLCADAFTSHETIAKRLGLELKELVTTAGIHVLEEIYHIQHVNAYHSDLKSWIYDFFKGIATKNLAKYLGWKRFLKTERFSKDSFIERISGHWVP</sequence>
<keyword evidence="3" id="KW-1185">Reference proteome</keyword>
<name>A0ABT0PLK3_9GAMM</name>